<dbReference type="Proteomes" id="UP001497512">
    <property type="component" value="Chromosome 10"/>
</dbReference>
<name>A0ABP0TEB7_9BRYO</name>
<organism evidence="3 4">
    <name type="scientific">Sphagnum troendelagicum</name>
    <dbReference type="NCBI Taxonomy" id="128251"/>
    <lineage>
        <taxon>Eukaryota</taxon>
        <taxon>Viridiplantae</taxon>
        <taxon>Streptophyta</taxon>
        <taxon>Embryophyta</taxon>
        <taxon>Bryophyta</taxon>
        <taxon>Sphagnophytina</taxon>
        <taxon>Sphagnopsida</taxon>
        <taxon>Sphagnales</taxon>
        <taxon>Sphagnaceae</taxon>
        <taxon>Sphagnum</taxon>
    </lineage>
</organism>
<evidence type="ECO:0000256" key="2">
    <source>
        <dbReference type="SAM" id="Phobius"/>
    </source>
</evidence>
<feature type="region of interest" description="Disordered" evidence="1">
    <location>
        <begin position="46"/>
        <end position="67"/>
    </location>
</feature>
<dbReference type="EMBL" id="OZ019902">
    <property type="protein sequence ID" value="CAK9194062.1"/>
    <property type="molecule type" value="Genomic_DNA"/>
</dbReference>
<feature type="compositionally biased region" description="Basic residues" evidence="1">
    <location>
        <begin position="46"/>
        <end position="60"/>
    </location>
</feature>
<proteinExistence type="predicted"/>
<gene>
    <name evidence="3" type="ORF">CSSPTR1EN2_LOCUS2338</name>
</gene>
<keyword evidence="2" id="KW-1133">Transmembrane helix</keyword>
<evidence type="ECO:0000256" key="1">
    <source>
        <dbReference type="SAM" id="MobiDB-lite"/>
    </source>
</evidence>
<keyword evidence="4" id="KW-1185">Reference proteome</keyword>
<feature type="transmembrane region" description="Helical" evidence="2">
    <location>
        <begin position="20"/>
        <end position="43"/>
    </location>
</feature>
<evidence type="ECO:0000313" key="3">
    <source>
        <dbReference type="EMBL" id="CAK9194062.1"/>
    </source>
</evidence>
<evidence type="ECO:0008006" key="5">
    <source>
        <dbReference type="Google" id="ProtNLM"/>
    </source>
</evidence>
<keyword evidence="2" id="KW-0812">Transmembrane</keyword>
<evidence type="ECO:0000313" key="4">
    <source>
        <dbReference type="Proteomes" id="UP001497512"/>
    </source>
</evidence>
<keyword evidence="2" id="KW-0472">Membrane</keyword>
<sequence>MDYLFIQASMSTTHNNCSFAWIVAPLVGIVGFLTCLWILKLITSEKRKKKKKKKKKKHVASKLPPGPKAEAAHEFLKVQDKVWSSRPPSIATRLISYNYKGICIDTLWASLASHAQDLSLGAFQHQAY</sequence>
<accession>A0ABP0TEB7</accession>
<reference evidence="3" key="1">
    <citation type="submission" date="2024-02" db="EMBL/GenBank/DDBJ databases">
        <authorList>
            <consortium name="ELIXIR-Norway"/>
            <consortium name="Elixir Norway"/>
        </authorList>
    </citation>
    <scope>NUCLEOTIDE SEQUENCE</scope>
</reference>
<protein>
    <recommendedName>
        <fullName evidence="5">ATP synthase F0 subunit 8</fullName>
    </recommendedName>
</protein>